<evidence type="ECO:0000313" key="3">
    <source>
        <dbReference type="EMBL" id="GIU52436.1"/>
    </source>
</evidence>
<feature type="domain" description="Tyr recombinase" evidence="2">
    <location>
        <begin position="20"/>
        <end position="100"/>
    </location>
</feature>
<dbReference type="PROSITE" id="PS51898">
    <property type="entry name" value="TYR_RECOMBINASE"/>
    <property type="match status" value="1"/>
</dbReference>
<protein>
    <recommendedName>
        <fullName evidence="2">Tyr recombinase domain-containing protein</fullName>
    </recommendedName>
</protein>
<evidence type="ECO:0000256" key="1">
    <source>
        <dbReference type="ARBA" id="ARBA00023172"/>
    </source>
</evidence>
<evidence type="ECO:0000313" key="4">
    <source>
        <dbReference type="Proteomes" id="UP000887104"/>
    </source>
</evidence>
<evidence type="ECO:0000259" key="2">
    <source>
        <dbReference type="PROSITE" id="PS51898"/>
    </source>
</evidence>
<dbReference type="RefSeq" id="WP_220783488.1">
    <property type="nucleotide sequence ID" value="NZ_BPEY01000184.1"/>
</dbReference>
<reference evidence="3" key="1">
    <citation type="submission" date="2021-05" db="EMBL/GenBank/DDBJ databases">
        <title>Molecular characterization for Shewanella algae harboring chromosomal blaOXA-55-like strains isolated from clinical and environment sample.</title>
        <authorList>
            <person name="Ohama Y."/>
            <person name="Aoki K."/>
            <person name="Harada S."/>
            <person name="Moriya K."/>
            <person name="Ishii Y."/>
            <person name="Tateda K."/>
        </authorList>
    </citation>
    <scope>NUCLEOTIDE SEQUENCE</scope>
    <source>
        <strain evidence="3">JCM 11563</strain>
    </source>
</reference>
<name>A0ABQ4PSR0_9GAMM</name>
<proteinExistence type="predicted"/>
<dbReference type="InterPro" id="IPR013762">
    <property type="entry name" value="Integrase-like_cat_sf"/>
</dbReference>
<accession>A0ABQ4PSR0</accession>
<gene>
    <name evidence="3" type="ORF">TUM4438_45170</name>
</gene>
<comment type="caution">
    <text evidence="3">The sequence shown here is derived from an EMBL/GenBank/DDBJ whole genome shotgun (WGS) entry which is preliminary data.</text>
</comment>
<dbReference type="Pfam" id="PF00589">
    <property type="entry name" value="Phage_integrase"/>
    <property type="match status" value="1"/>
</dbReference>
<keyword evidence="4" id="KW-1185">Reference proteome</keyword>
<sequence>MTNGRNVKSEINGATDSHERAKDFLTESEIKLLLLAAKKGRHGTRDDLIILMMYRHGLRVSEAVSLKRCDINLAQSRLWVKRLKNGLSVEQTIDGEELEQ</sequence>
<dbReference type="InterPro" id="IPR011010">
    <property type="entry name" value="DNA_brk_join_enz"/>
</dbReference>
<dbReference type="SUPFAM" id="SSF56349">
    <property type="entry name" value="DNA breaking-rejoining enzymes"/>
    <property type="match status" value="1"/>
</dbReference>
<organism evidence="3 4">
    <name type="scientific">Shewanella sairae</name>
    <dbReference type="NCBI Taxonomy" id="190310"/>
    <lineage>
        <taxon>Bacteria</taxon>
        <taxon>Pseudomonadati</taxon>
        <taxon>Pseudomonadota</taxon>
        <taxon>Gammaproteobacteria</taxon>
        <taxon>Alteromonadales</taxon>
        <taxon>Shewanellaceae</taxon>
        <taxon>Shewanella</taxon>
    </lineage>
</organism>
<dbReference type="Gene3D" id="1.10.443.10">
    <property type="entry name" value="Intergrase catalytic core"/>
    <property type="match status" value="1"/>
</dbReference>
<dbReference type="Proteomes" id="UP000887104">
    <property type="component" value="Unassembled WGS sequence"/>
</dbReference>
<dbReference type="EMBL" id="BPEY01000184">
    <property type="protein sequence ID" value="GIU52436.1"/>
    <property type="molecule type" value="Genomic_DNA"/>
</dbReference>
<keyword evidence="1" id="KW-0233">DNA recombination</keyword>
<dbReference type="InterPro" id="IPR002104">
    <property type="entry name" value="Integrase_catalytic"/>
</dbReference>